<organism evidence="3">
    <name type="scientific">viral metagenome</name>
    <dbReference type="NCBI Taxonomy" id="1070528"/>
    <lineage>
        <taxon>unclassified sequences</taxon>
        <taxon>metagenomes</taxon>
        <taxon>organismal metagenomes</taxon>
    </lineage>
</organism>
<dbReference type="Pfam" id="PF09152">
    <property type="entry name" value="DUF1937"/>
    <property type="match status" value="1"/>
</dbReference>
<reference evidence="3" key="1">
    <citation type="submission" date="2020-03" db="EMBL/GenBank/DDBJ databases">
        <title>The deep terrestrial virosphere.</title>
        <authorList>
            <person name="Holmfeldt K."/>
            <person name="Nilsson E."/>
            <person name="Simone D."/>
            <person name="Lopez-Fernandez M."/>
            <person name="Wu X."/>
            <person name="de Brujin I."/>
            <person name="Lundin D."/>
            <person name="Andersson A."/>
            <person name="Bertilsson S."/>
            <person name="Dopson M."/>
        </authorList>
    </citation>
    <scope>NUCLEOTIDE SEQUENCE</scope>
    <source>
        <strain evidence="3">MM415A02025</strain>
        <strain evidence="2">MM415B00647</strain>
    </source>
</reference>
<gene>
    <name evidence="3" type="ORF">MM415A02025_0008</name>
    <name evidence="2" type="ORF">MM415B00647_0012</name>
</gene>
<dbReference type="AlphaFoldDB" id="A0A6M3JWF8"/>
<dbReference type="Gene3D" id="3.40.50.10400">
    <property type="entry name" value="Hypothetical protein PA1492"/>
    <property type="match status" value="1"/>
</dbReference>
<dbReference type="InterPro" id="IPR015235">
    <property type="entry name" value="DUF1937"/>
</dbReference>
<accession>A0A6M3JWF8</accession>
<sequence length="129" mass="15300">MNNYKGLWYFAHPYTCKDKDGNYIQAGEEANFRLCCWRSSRLLLAGYNIYSPIAHTHPIHMACPEFLARQEHEMWYQLDIDFISRTSFTGIILAPGWKESKGCVLEKEWFEDHDRRILTYEEAVDKETK</sequence>
<evidence type="ECO:0000259" key="1">
    <source>
        <dbReference type="Pfam" id="PF09152"/>
    </source>
</evidence>
<dbReference type="EMBL" id="MT142094">
    <property type="protein sequence ID" value="QJA74386.1"/>
    <property type="molecule type" value="Genomic_DNA"/>
</dbReference>
<feature type="domain" description="DUF1937" evidence="1">
    <location>
        <begin position="9"/>
        <end position="122"/>
    </location>
</feature>
<name>A0A6M3JWF8_9ZZZZ</name>
<evidence type="ECO:0000313" key="3">
    <source>
        <dbReference type="EMBL" id="QJA74386.1"/>
    </source>
</evidence>
<protein>
    <recommendedName>
        <fullName evidence="1">DUF1937 domain-containing protein</fullName>
    </recommendedName>
</protein>
<evidence type="ECO:0000313" key="2">
    <source>
        <dbReference type="EMBL" id="QJA63139.1"/>
    </source>
</evidence>
<dbReference type="SUPFAM" id="SSF52309">
    <property type="entry name" value="N-(deoxy)ribosyltransferase-like"/>
    <property type="match status" value="1"/>
</dbReference>
<dbReference type="EMBL" id="MT141491">
    <property type="protein sequence ID" value="QJA63139.1"/>
    <property type="molecule type" value="Genomic_DNA"/>
</dbReference>
<proteinExistence type="predicted"/>